<dbReference type="GO" id="GO:0005975">
    <property type="term" value="P:carbohydrate metabolic process"/>
    <property type="evidence" value="ECO:0007669"/>
    <property type="project" value="InterPro"/>
</dbReference>
<comment type="similarity">
    <text evidence="6">Belongs to the ribulose-phosphate 3-epimerase family.</text>
</comment>
<organism evidence="12">
    <name type="scientific">Chrysotila carterae</name>
    <name type="common">Marine alga</name>
    <name type="synonym">Syracosphaera carterae</name>
    <dbReference type="NCBI Taxonomy" id="13221"/>
    <lineage>
        <taxon>Eukaryota</taxon>
        <taxon>Haptista</taxon>
        <taxon>Haptophyta</taxon>
        <taxon>Prymnesiophyceae</taxon>
        <taxon>Isochrysidales</taxon>
        <taxon>Isochrysidaceae</taxon>
        <taxon>Chrysotila</taxon>
    </lineage>
</organism>
<evidence type="ECO:0000256" key="5">
    <source>
        <dbReference type="ARBA" id="ARBA00001954"/>
    </source>
</evidence>
<keyword evidence="11" id="KW-0732">Signal</keyword>
<evidence type="ECO:0000256" key="7">
    <source>
        <dbReference type="ARBA" id="ARBA00013188"/>
    </source>
</evidence>
<evidence type="ECO:0000256" key="3">
    <source>
        <dbReference type="ARBA" id="ARBA00001941"/>
    </source>
</evidence>
<evidence type="ECO:0000256" key="2">
    <source>
        <dbReference type="ARBA" id="ARBA00001936"/>
    </source>
</evidence>
<evidence type="ECO:0000256" key="10">
    <source>
        <dbReference type="ARBA" id="ARBA00030599"/>
    </source>
</evidence>
<dbReference type="SUPFAM" id="SSF51366">
    <property type="entry name" value="Ribulose-phoshate binding barrel"/>
    <property type="match status" value="1"/>
</dbReference>
<name>A0A7S4B2E2_CHRCT</name>
<dbReference type="GO" id="GO:0005737">
    <property type="term" value="C:cytoplasm"/>
    <property type="evidence" value="ECO:0007669"/>
    <property type="project" value="UniProtKB-ARBA"/>
</dbReference>
<dbReference type="Gene3D" id="3.20.20.70">
    <property type="entry name" value="Aldolase class I"/>
    <property type="match status" value="1"/>
</dbReference>
<evidence type="ECO:0000256" key="9">
    <source>
        <dbReference type="ARBA" id="ARBA00023235"/>
    </source>
</evidence>
<dbReference type="AlphaFoldDB" id="A0A7S4B2E2"/>
<dbReference type="CDD" id="cd00429">
    <property type="entry name" value="RPE"/>
    <property type="match status" value="1"/>
</dbReference>
<accession>A0A7S4B2E2</accession>
<feature type="chain" id="PRO_5031007622" description="ribulose-phosphate 3-epimerase" evidence="11">
    <location>
        <begin position="26"/>
        <end position="269"/>
    </location>
</feature>
<evidence type="ECO:0000256" key="6">
    <source>
        <dbReference type="ARBA" id="ARBA00009541"/>
    </source>
</evidence>
<dbReference type="PANTHER" id="PTHR11749">
    <property type="entry name" value="RIBULOSE-5-PHOSPHATE-3-EPIMERASE"/>
    <property type="match status" value="1"/>
</dbReference>
<comment type="cofactor">
    <cofactor evidence="2">
        <name>Mn(2+)</name>
        <dbReference type="ChEBI" id="CHEBI:29035"/>
    </cofactor>
</comment>
<dbReference type="FunFam" id="3.20.20.70:FF:000004">
    <property type="entry name" value="Ribulose-phosphate 3-epimerase"/>
    <property type="match status" value="1"/>
</dbReference>
<comment type="cofactor">
    <cofactor evidence="5">
        <name>Fe(2+)</name>
        <dbReference type="ChEBI" id="CHEBI:29033"/>
    </cofactor>
</comment>
<gene>
    <name evidence="12" type="ORF">PCAR00345_LOCUS4156</name>
</gene>
<keyword evidence="9" id="KW-0413">Isomerase</keyword>
<dbReference type="EC" id="5.1.3.1" evidence="7"/>
<proteinExistence type="inferred from homology"/>
<dbReference type="Pfam" id="PF00834">
    <property type="entry name" value="Ribul_P_3_epim"/>
    <property type="match status" value="1"/>
</dbReference>
<dbReference type="InterPro" id="IPR000056">
    <property type="entry name" value="Ribul_P_3_epim-like"/>
</dbReference>
<comment type="cofactor">
    <cofactor evidence="4">
        <name>Zn(2+)</name>
        <dbReference type="ChEBI" id="CHEBI:29105"/>
    </cofactor>
</comment>
<comment type="cofactor">
    <cofactor evidence="3">
        <name>Co(2+)</name>
        <dbReference type="ChEBI" id="CHEBI:48828"/>
    </cofactor>
</comment>
<evidence type="ECO:0000256" key="11">
    <source>
        <dbReference type="SAM" id="SignalP"/>
    </source>
</evidence>
<dbReference type="InterPro" id="IPR011060">
    <property type="entry name" value="RibuloseP-bd_barrel"/>
</dbReference>
<dbReference type="EMBL" id="HBIZ01007244">
    <property type="protein sequence ID" value="CAE0751571.1"/>
    <property type="molecule type" value="Transcribed_RNA"/>
</dbReference>
<evidence type="ECO:0000256" key="8">
    <source>
        <dbReference type="ARBA" id="ARBA00022723"/>
    </source>
</evidence>
<sequence length="269" mass="28170">MMAARTGALLFSVLYAITCVHTTVASRVDALRAASRISGRIVVSPSVAKADFYKLGSDLQAAVDGGAEWLHFSVQDGRMVPKISFGAPVISSLRPHFPDTVFDVKLGVIEPEHRVGDFIKAGADIISVHPEATLQLPAVLNKIDEGGLASGVVLNPGTPLASVEHVLDLVDVVVVMLVNPGYGGPKYMKAALNKIHSLREMCLSRGTTPWIEVDGGVSAKNAPELIKAGANALVAGGSVFSAEDKAAAIAELTGAGSEDHQREVSKILM</sequence>
<protein>
    <recommendedName>
        <fullName evidence="7">ribulose-phosphate 3-epimerase</fullName>
        <ecNumber evidence="7">5.1.3.1</ecNumber>
    </recommendedName>
    <alternativeName>
        <fullName evidence="10">Pentose-5-phosphate 3-epimerase</fullName>
    </alternativeName>
</protein>
<dbReference type="GO" id="GO:0004750">
    <property type="term" value="F:D-ribulose-phosphate 3-epimerase activity"/>
    <property type="evidence" value="ECO:0007669"/>
    <property type="project" value="UniProtKB-EC"/>
</dbReference>
<evidence type="ECO:0000313" key="12">
    <source>
        <dbReference type="EMBL" id="CAE0751571.1"/>
    </source>
</evidence>
<dbReference type="GO" id="GO:0046872">
    <property type="term" value="F:metal ion binding"/>
    <property type="evidence" value="ECO:0007669"/>
    <property type="project" value="UniProtKB-KW"/>
</dbReference>
<evidence type="ECO:0000256" key="1">
    <source>
        <dbReference type="ARBA" id="ARBA00001782"/>
    </source>
</evidence>
<reference evidence="12" key="1">
    <citation type="submission" date="2021-01" db="EMBL/GenBank/DDBJ databases">
        <authorList>
            <person name="Corre E."/>
            <person name="Pelletier E."/>
            <person name="Niang G."/>
            <person name="Scheremetjew M."/>
            <person name="Finn R."/>
            <person name="Kale V."/>
            <person name="Holt S."/>
            <person name="Cochrane G."/>
            <person name="Meng A."/>
            <person name="Brown T."/>
            <person name="Cohen L."/>
        </authorList>
    </citation>
    <scope>NUCLEOTIDE SEQUENCE</scope>
    <source>
        <strain evidence="12">CCMP645</strain>
    </source>
</reference>
<comment type="catalytic activity">
    <reaction evidence="1">
        <text>D-ribulose 5-phosphate = D-xylulose 5-phosphate</text>
        <dbReference type="Rhea" id="RHEA:13677"/>
        <dbReference type="ChEBI" id="CHEBI:57737"/>
        <dbReference type="ChEBI" id="CHEBI:58121"/>
        <dbReference type="EC" id="5.1.3.1"/>
    </reaction>
</comment>
<dbReference type="InterPro" id="IPR013785">
    <property type="entry name" value="Aldolase_TIM"/>
</dbReference>
<feature type="signal peptide" evidence="11">
    <location>
        <begin position="1"/>
        <end position="25"/>
    </location>
</feature>
<keyword evidence="8" id="KW-0479">Metal-binding</keyword>
<dbReference type="NCBIfam" id="NF004076">
    <property type="entry name" value="PRK05581.1-4"/>
    <property type="match status" value="1"/>
</dbReference>
<evidence type="ECO:0000256" key="4">
    <source>
        <dbReference type="ARBA" id="ARBA00001947"/>
    </source>
</evidence>